<dbReference type="EMBL" id="MU535751">
    <property type="protein sequence ID" value="KAI5629370.1"/>
    <property type="molecule type" value="Genomic_DNA"/>
</dbReference>
<reference evidence="6" key="1">
    <citation type="submission" date="2018-07" db="EMBL/GenBank/DDBJ databases">
        <title>Comparative genomics of catfishes provides insights into carnivory and benthic adaptation.</title>
        <authorList>
            <person name="Zhang Y."/>
            <person name="Wang D."/>
            <person name="Peng Z."/>
            <person name="Zheng S."/>
            <person name="Shao F."/>
            <person name="Tao W."/>
        </authorList>
    </citation>
    <scope>NUCLEOTIDE SEQUENCE</scope>
    <source>
        <strain evidence="6">Chongqing</strain>
    </source>
</reference>
<proteinExistence type="predicted"/>
<protein>
    <submittedName>
        <fullName evidence="6">Protein tyrosine phosphatase-like isoform X1</fullName>
    </submittedName>
</protein>
<dbReference type="InterPro" id="IPR025304">
    <property type="entry name" value="ALIX_V_dom"/>
</dbReference>
<evidence type="ECO:0000256" key="4">
    <source>
        <dbReference type="ARBA" id="ARBA00022753"/>
    </source>
</evidence>
<dbReference type="AlphaFoldDB" id="A0AAD5B7R2"/>
<feature type="domain" description="BRO1" evidence="5">
    <location>
        <begin position="8"/>
        <end position="373"/>
    </location>
</feature>
<keyword evidence="4" id="KW-0967">Endosome</keyword>
<dbReference type="Pfam" id="PF03097">
    <property type="entry name" value="BRO1"/>
    <property type="match status" value="1"/>
</dbReference>
<comment type="caution">
    <text evidence="6">The sequence shown here is derived from an EMBL/GenBank/DDBJ whole genome shotgun (WGS) entry which is preliminary data.</text>
</comment>
<evidence type="ECO:0000256" key="1">
    <source>
        <dbReference type="ARBA" id="ARBA00004177"/>
    </source>
</evidence>
<evidence type="ECO:0000256" key="3">
    <source>
        <dbReference type="ARBA" id="ARBA00022490"/>
    </source>
</evidence>
<keyword evidence="3" id="KW-0963">Cytoplasm</keyword>
<evidence type="ECO:0000313" key="6">
    <source>
        <dbReference type="EMBL" id="KAI5629370.1"/>
    </source>
</evidence>
<evidence type="ECO:0000256" key="2">
    <source>
        <dbReference type="ARBA" id="ARBA00004496"/>
    </source>
</evidence>
<evidence type="ECO:0000259" key="5">
    <source>
        <dbReference type="PROSITE" id="PS51180"/>
    </source>
</evidence>
<comment type="subcellular location">
    <subcellularLocation>
        <location evidence="2">Cytoplasm</location>
    </subcellularLocation>
    <subcellularLocation>
        <location evidence="1">Endosome</location>
    </subcellularLocation>
</comment>
<sequence>MEAVPRMPMIWLELKEAGEFQFSSRVLQFIKRNYGEKPENFSDALRKLEQLRKAVVNIPRDFEGCNTLKKYLGQLHFLQSRVPMAYGQEAASPVTWQVRVEKAICALHSYLGSMDNRVSEDGMKTSCTHFQSAAGAFTHIRDYYNSNYSSDLIHHALSININLMLGQAQECLLEKTLLDNKKSLITARICAQVSEYYRECIRVLESSDSLSGKKEWRKLLCMKISYFSAIKHFHMGKHSEEQQKYGEAVAYFQLSLSRLNDAIKLGKGQPESIHEALKFTMDIIGGKFNSAKKDNDFIYHEPVPELEALAVVKGAPLVKPLPVNLTDPNTTGPDLFSRLVPLAAHESSSVYSEEKAKLLRDVMAKIEAKNRVLESFMNSLNCDAVDPDVFISVPSVLLEKCAALSVQPDAVKRLVQAMQALSSVYTDVGSNLKDVRSALEEAEAREKTPELTELQNEFKKYEAVHQAASQSNTELHQAMNQHIPNLRLLQGTLEELRNSLPRPQLSQGE</sequence>
<dbReference type="GO" id="GO:0043328">
    <property type="term" value="P:protein transport to vacuole involved in ubiquitin-dependent protein catabolic process via the multivesicular body sorting pathway"/>
    <property type="evidence" value="ECO:0007669"/>
    <property type="project" value="TreeGrafter"/>
</dbReference>
<dbReference type="Gene3D" id="1.25.40.280">
    <property type="entry name" value="alix/aip1 like domains"/>
    <property type="match status" value="1"/>
</dbReference>
<dbReference type="SMART" id="SM01041">
    <property type="entry name" value="BRO1"/>
    <property type="match status" value="1"/>
</dbReference>
<dbReference type="Proteomes" id="UP001205998">
    <property type="component" value="Unassembled WGS sequence"/>
</dbReference>
<dbReference type="GO" id="GO:0032456">
    <property type="term" value="P:endocytic recycling"/>
    <property type="evidence" value="ECO:0007669"/>
    <property type="project" value="TreeGrafter"/>
</dbReference>
<dbReference type="GO" id="GO:0005768">
    <property type="term" value="C:endosome"/>
    <property type="evidence" value="ECO:0007669"/>
    <property type="project" value="UniProtKB-SubCell"/>
</dbReference>
<dbReference type="PROSITE" id="PS51180">
    <property type="entry name" value="BRO1"/>
    <property type="match status" value="1"/>
</dbReference>
<accession>A0AAD5B7R2</accession>
<evidence type="ECO:0000313" key="7">
    <source>
        <dbReference type="Proteomes" id="UP001205998"/>
    </source>
</evidence>
<feature type="non-terminal residue" evidence="6">
    <location>
        <position position="1"/>
    </location>
</feature>
<dbReference type="Gene3D" id="1.20.140.50">
    <property type="entry name" value="alix/aip1 like domains"/>
    <property type="match status" value="1"/>
</dbReference>
<dbReference type="PANTHER" id="PTHR23030">
    <property type="entry name" value="PCD6 INTERACTING PROTEIN-RELATED"/>
    <property type="match status" value="1"/>
</dbReference>
<dbReference type="InterPro" id="IPR038499">
    <property type="entry name" value="BRO1_sf"/>
</dbReference>
<dbReference type="PANTHER" id="PTHR23030:SF30">
    <property type="entry name" value="TYROSINE-PROTEIN PHOSPHATASE NON-RECEPTOR TYPE 23"/>
    <property type="match status" value="1"/>
</dbReference>
<dbReference type="GO" id="GO:0045022">
    <property type="term" value="P:early endosome to late endosome transport"/>
    <property type="evidence" value="ECO:0007669"/>
    <property type="project" value="TreeGrafter"/>
</dbReference>
<gene>
    <name evidence="6" type="ORF">C0J50_2302</name>
</gene>
<keyword evidence="7" id="KW-1185">Reference proteome</keyword>
<name>A0AAD5B7R2_SILAS</name>
<organism evidence="6 7">
    <name type="scientific">Silurus asotus</name>
    <name type="common">Amur catfish</name>
    <name type="synonym">Parasilurus asotus</name>
    <dbReference type="NCBI Taxonomy" id="30991"/>
    <lineage>
        <taxon>Eukaryota</taxon>
        <taxon>Metazoa</taxon>
        <taxon>Chordata</taxon>
        <taxon>Craniata</taxon>
        <taxon>Vertebrata</taxon>
        <taxon>Euteleostomi</taxon>
        <taxon>Actinopterygii</taxon>
        <taxon>Neopterygii</taxon>
        <taxon>Teleostei</taxon>
        <taxon>Ostariophysi</taxon>
        <taxon>Siluriformes</taxon>
        <taxon>Siluridae</taxon>
        <taxon>Silurus</taxon>
    </lineage>
</organism>
<dbReference type="Pfam" id="PF13949">
    <property type="entry name" value="ALIX_LYPXL_bnd"/>
    <property type="match status" value="1"/>
</dbReference>
<dbReference type="InterPro" id="IPR004328">
    <property type="entry name" value="BRO1_dom"/>
</dbReference>